<protein>
    <submittedName>
        <fullName evidence="1">Uncharacterized protein</fullName>
    </submittedName>
</protein>
<organism evidence="1 2">
    <name type="scientific">Plenodomus tracheiphilus IPT5</name>
    <dbReference type="NCBI Taxonomy" id="1408161"/>
    <lineage>
        <taxon>Eukaryota</taxon>
        <taxon>Fungi</taxon>
        <taxon>Dikarya</taxon>
        <taxon>Ascomycota</taxon>
        <taxon>Pezizomycotina</taxon>
        <taxon>Dothideomycetes</taxon>
        <taxon>Pleosporomycetidae</taxon>
        <taxon>Pleosporales</taxon>
        <taxon>Pleosporineae</taxon>
        <taxon>Leptosphaeriaceae</taxon>
        <taxon>Plenodomus</taxon>
    </lineage>
</organism>
<name>A0A6A7ATF4_9PLEO</name>
<dbReference type="OrthoDB" id="3682270at2759"/>
<accession>A0A6A7ATF4</accession>
<sequence>MFQSINVFSIGKLTLDGTSGVARLLGALAALFAEGKPRLQELRVVNQAAQTGHGKLYIHCRDCGRIDVDGIVNHGETLTDLLIVNGSIHRENDTKIHNHRPGHAEPSEFEEALEAIASMQSLKVLRVTNPSNYRKSYRSPGNLFAYFRRQLENGEQRFVFQARADGLMHYLGAHGSAIKVLALVPMNKLTKATSSDKNAHSWPNYYYGHGDMGSATDNFGTKTATARPLMKWE</sequence>
<dbReference type="AlphaFoldDB" id="A0A6A7ATF4"/>
<dbReference type="Proteomes" id="UP000799423">
    <property type="component" value="Unassembled WGS sequence"/>
</dbReference>
<reference evidence="1" key="1">
    <citation type="submission" date="2020-01" db="EMBL/GenBank/DDBJ databases">
        <authorList>
            <consortium name="DOE Joint Genome Institute"/>
            <person name="Haridas S."/>
            <person name="Albert R."/>
            <person name="Binder M."/>
            <person name="Bloem J."/>
            <person name="Labutti K."/>
            <person name="Salamov A."/>
            <person name="Andreopoulos B."/>
            <person name="Baker S.E."/>
            <person name="Barry K."/>
            <person name="Bills G."/>
            <person name="Bluhm B.H."/>
            <person name="Cannon C."/>
            <person name="Castanera R."/>
            <person name="Culley D.E."/>
            <person name="Daum C."/>
            <person name="Ezra D."/>
            <person name="Gonzalez J.B."/>
            <person name="Henrissat B."/>
            <person name="Kuo A."/>
            <person name="Liang C."/>
            <person name="Lipzen A."/>
            <person name="Lutzoni F."/>
            <person name="Magnuson J."/>
            <person name="Mondo S."/>
            <person name="Nolan M."/>
            <person name="Ohm R."/>
            <person name="Pangilinan J."/>
            <person name="Park H.-J."/>
            <person name="Ramirez L."/>
            <person name="Alfaro M."/>
            <person name="Sun H."/>
            <person name="Tritt A."/>
            <person name="Yoshinaga Y."/>
            <person name="Zwiers L.-H."/>
            <person name="Turgeon B.G."/>
            <person name="Goodwin S.B."/>
            <person name="Spatafora J.W."/>
            <person name="Crous P.W."/>
            <person name="Grigoriev I.V."/>
        </authorList>
    </citation>
    <scope>NUCLEOTIDE SEQUENCE</scope>
    <source>
        <strain evidence="1">IPT5</strain>
    </source>
</reference>
<proteinExistence type="predicted"/>
<gene>
    <name evidence="1" type="ORF">T440DRAFT_493495</name>
</gene>
<evidence type="ECO:0000313" key="2">
    <source>
        <dbReference type="Proteomes" id="UP000799423"/>
    </source>
</evidence>
<dbReference type="EMBL" id="MU006348">
    <property type="protein sequence ID" value="KAF2845385.1"/>
    <property type="molecule type" value="Genomic_DNA"/>
</dbReference>
<keyword evidence="2" id="KW-1185">Reference proteome</keyword>
<evidence type="ECO:0000313" key="1">
    <source>
        <dbReference type="EMBL" id="KAF2845385.1"/>
    </source>
</evidence>